<comment type="caution">
    <text evidence="1">The sequence shown here is derived from an EMBL/GenBank/DDBJ whole genome shotgun (WGS) entry which is preliminary data.</text>
</comment>
<name>A0A445B9B3_ARAHY</name>
<dbReference type="AlphaFoldDB" id="A0A445B9B3"/>
<dbReference type="EMBL" id="SDMP01000010">
    <property type="protein sequence ID" value="RYR35278.1"/>
    <property type="molecule type" value="Genomic_DNA"/>
</dbReference>
<evidence type="ECO:0000313" key="2">
    <source>
        <dbReference type="Proteomes" id="UP000289738"/>
    </source>
</evidence>
<reference evidence="1 2" key="1">
    <citation type="submission" date="2019-01" db="EMBL/GenBank/DDBJ databases">
        <title>Sequencing of cultivated peanut Arachis hypogaea provides insights into genome evolution and oil improvement.</title>
        <authorList>
            <person name="Chen X."/>
        </authorList>
    </citation>
    <scope>NUCLEOTIDE SEQUENCE [LARGE SCALE GENOMIC DNA]</scope>
    <source>
        <strain evidence="2">cv. Fuhuasheng</strain>
        <tissue evidence="1">Leaves</tissue>
    </source>
</reference>
<gene>
    <name evidence="1" type="ORF">Ahy_A10g050427</name>
</gene>
<protein>
    <submittedName>
        <fullName evidence="1">Uncharacterized protein</fullName>
    </submittedName>
</protein>
<sequence>MSNVAIAAHMKTEAITEHWFGEKLKEVIAVVDNIVMEMIGQRRREVATTVLNKSDLLSRFMGSIEDDNYSIKLLVLCEIRWKMGENNVVSKQRRSGTILSSIRVVKDYFVLC</sequence>
<evidence type="ECO:0000313" key="1">
    <source>
        <dbReference type="EMBL" id="RYR35278.1"/>
    </source>
</evidence>
<organism evidence="1 2">
    <name type="scientific">Arachis hypogaea</name>
    <name type="common">Peanut</name>
    <dbReference type="NCBI Taxonomy" id="3818"/>
    <lineage>
        <taxon>Eukaryota</taxon>
        <taxon>Viridiplantae</taxon>
        <taxon>Streptophyta</taxon>
        <taxon>Embryophyta</taxon>
        <taxon>Tracheophyta</taxon>
        <taxon>Spermatophyta</taxon>
        <taxon>Magnoliopsida</taxon>
        <taxon>eudicotyledons</taxon>
        <taxon>Gunneridae</taxon>
        <taxon>Pentapetalae</taxon>
        <taxon>rosids</taxon>
        <taxon>fabids</taxon>
        <taxon>Fabales</taxon>
        <taxon>Fabaceae</taxon>
        <taxon>Papilionoideae</taxon>
        <taxon>50 kb inversion clade</taxon>
        <taxon>dalbergioids sensu lato</taxon>
        <taxon>Dalbergieae</taxon>
        <taxon>Pterocarpus clade</taxon>
        <taxon>Arachis</taxon>
    </lineage>
</organism>
<accession>A0A445B9B3</accession>
<keyword evidence="2" id="KW-1185">Reference proteome</keyword>
<proteinExistence type="predicted"/>
<dbReference type="Proteomes" id="UP000289738">
    <property type="component" value="Chromosome A10"/>
</dbReference>